<reference evidence="1" key="1">
    <citation type="submission" date="2023-03" db="EMBL/GenBank/DDBJ databases">
        <title>Chromosome-level genomes of two armyworms, Mythimna separata and Mythimna loreyi, provide insights into the biosynthesis and reception of sex pheromones.</title>
        <authorList>
            <person name="Zhao H."/>
        </authorList>
    </citation>
    <scope>NUCLEOTIDE SEQUENCE</scope>
    <source>
        <strain evidence="1">BeijingLab</strain>
    </source>
</reference>
<sequence length="114" mass="12999">MEEVCIKSSPIRSRHYDIDPNSTTPELNSPESPDLFDSDEANFNIDTTNKISVGTNTDNVTDNMELNHLNMETVGKCYTLGFVIGRTLTMMPQEKREKCIHQLLHCFDTFDLNL</sequence>
<protein>
    <submittedName>
        <fullName evidence="1">Uncharacterized protein</fullName>
    </submittedName>
</protein>
<name>A0ACC2QKN6_9NEOP</name>
<dbReference type="EMBL" id="CM056779">
    <property type="protein sequence ID" value="KAJ8719719.1"/>
    <property type="molecule type" value="Genomic_DNA"/>
</dbReference>
<accession>A0ACC2QKN6</accession>
<comment type="caution">
    <text evidence="1">The sequence shown here is derived from an EMBL/GenBank/DDBJ whole genome shotgun (WGS) entry which is preliminary data.</text>
</comment>
<evidence type="ECO:0000313" key="2">
    <source>
        <dbReference type="Proteomes" id="UP001231649"/>
    </source>
</evidence>
<dbReference type="Proteomes" id="UP001231649">
    <property type="component" value="Chromosome 3"/>
</dbReference>
<gene>
    <name evidence="1" type="ORF">PYW08_011894</name>
</gene>
<proteinExistence type="predicted"/>
<organism evidence="1 2">
    <name type="scientific">Mythimna loreyi</name>
    <dbReference type="NCBI Taxonomy" id="667449"/>
    <lineage>
        <taxon>Eukaryota</taxon>
        <taxon>Metazoa</taxon>
        <taxon>Ecdysozoa</taxon>
        <taxon>Arthropoda</taxon>
        <taxon>Hexapoda</taxon>
        <taxon>Insecta</taxon>
        <taxon>Pterygota</taxon>
        <taxon>Neoptera</taxon>
        <taxon>Endopterygota</taxon>
        <taxon>Lepidoptera</taxon>
        <taxon>Glossata</taxon>
        <taxon>Ditrysia</taxon>
        <taxon>Noctuoidea</taxon>
        <taxon>Noctuidae</taxon>
        <taxon>Noctuinae</taxon>
        <taxon>Hadenini</taxon>
        <taxon>Mythimna</taxon>
    </lineage>
</organism>
<keyword evidence="2" id="KW-1185">Reference proteome</keyword>
<evidence type="ECO:0000313" key="1">
    <source>
        <dbReference type="EMBL" id="KAJ8719719.1"/>
    </source>
</evidence>